<reference evidence="1" key="1">
    <citation type="submission" date="2022-03" db="EMBL/GenBank/DDBJ databases">
        <authorList>
            <person name="Sayadi A."/>
        </authorList>
    </citation>
    <scope>NUCLEOTIDE SEQUENCE</scope>
</reference>
<evidence type="ECO:0000313" key="2">
    <source>
        <dbReference type="Proteomes" id="UP001152888"/>
    </source>
</evidence>
<protein>
    <submittedName>
        <fullName evidence="1">Uncharacterized protein</fullName>
    </submittedName>
</protein>
<evidence type="ECO:0000313" key="1">
    <source>
        <dbReference type="EMBL" id="CAH1961332.1"/>
    </source>
</evidence>
<dbReference type="Proteomes" id="UP001152888">
    <property type="component" value="Unassembled WGS sequence"/>
</dbReference>
<accession>A0A9P0JVF0</accession>
<organism evidence="1 2">
    <name type="scientific">Acanthoscelides obtectus</name>
    <name type="common">Bean weevil</name>
    <name type="synonym">Bruchus obtectus</name>
    <dbReference type="NCBI Taxonomy" id="200917"/>
    <lineage>
        <taxon>Eukaryota</taxon>
        <taxon>Metazoa</taxon>
        <taxon>Ecdysozoa</taxon>
        <taxon>Arthropoda</taxon>
        <taxon>Hexapoda</taxon>
        <taxon>Insecta</taxon>
        <taxon>Pterygota</taxon>
        <taxon>Neoptera</taxon>
        <taxon>Endopterygota</taxon>
        <taxon>Coleoptera</taxon>
        <taxon>Polyphaga</taxon>
        <taxon>Cucujiformia</taxon>
        <taxon>Chrysomeloidea</taxon>
        <taxon>Chrysomelidae</taxon>
        <taxon>Bruchinae</taxon>
        <taxon>Bruchini</taxon>
        <taxon>Acanthoscelides</taxon>
    </lineage>
</organism>
<dbReference type="AlphaFoldDB" id="A0A9P0JVF0"/>
<gene>
    <name evidence="1" type="ORF">ACAOBT_LOCUS4103</name>
</gene>
<dbReference type="EMBL" id="CAKOFQ010006694">
    <property type="protein sequence ID" value="CAH1961332.1"/>
    <property type="molecule type" value="Genomic_DNA"/>
</dbReference>
<proteinExistence type="predicted"/>
<keyword evidence="2" id="KW-1185">Reference proteome</keyword>
<sequence length="21" mass="2335">MGYSVGITKFFASYHGMSHTI</sequence>
<comment type="caution">
    <text evidence="1">The sequence shown here is derived from an EMBL/GenBank/DDBJ whole genome shotgun (WGS) entry which is preliminary data.</text>
</comment>
<name>A0A9P0JVF0_ACAOB</name>